<dbReference type="KEGG" id="azz:DEW08_01460"/>
<organism evidence="2 3">
    <name type="scientific">Azospirillum thermophilum</name>
    <dbReference type="NCBI Taxonomy" id="2202148"/>
    <lineage>
        <taxon>Bacteria</taxon>
        <taxon>Pseudomonadati</taxon>
        <taxon>Pseudomonadota</taxon>
        <taxon>Alphaproteobacteria</taxon>
        <taxon>Rhodospirillales</taxon>
        <taxon>Azospirillaceae</taxon>
        <taxon>Azospirillum</taxon>
    </lineage>
</organism>
<dbReference type="AlphaFoldDB" id="A0A2S2CKJ9"/>
<protein>
    <recommendedName>
        <fullName evidence="4">Bacteriophage tail tape measure N-terminal domain-containing protein</fullName>
    </recommendedName>
</protein>
<proteinExistence type="predicted"/>
<dbReference type="OrthoDB" id="7295660at2"/>
<evidence type="ECO:0000256" key="1">
    <source>
        <dbReference type="SAM" id="MobiDB-lite"/>
    </source>
</evidence>
<reference evidence="3" key="1">
    <citation type="submission" date="2018-05" db="EMBL/GenBank/DDBJ databases">
        <title>Azospirillum thermophila sp. nov., a novel isolated from hot spring.</title>
        <authorList>
            <person name="Zhao Z."/>
        </authorList>
    </citation>
    <scope>NUCLEOTIDE SEQUENCE [LARGE SCALE GENOMIC DNA]</scope>
    <source>
        <strain evidence="3">CFH 70021</strain>
    </source>
</reference>
<dbReference type="RefSeq" id="WP_109323857.1">
    <property type="nucleotide sequence ID" value="NZ_CP029352.1"/>
</dbReference>
<evidence type="ECO:0008006" key="4">
    <source>
        <dbReference type="Google" id="ProtNLM"/>
    </source>
</evidence>
<keyword evidence="3" id="KW-1185">Reference proteome</keyword>
<sequence length="1121" mass="115412">MATQRNEIITVLSIDARDLEAKAASITSSIGKLEGKIVDLTNGVQGYSTQVDNAAKVTARQASSLEGLLSAVDPVYAAHKKLADEQARLESGMKTLSNQFSAGQRSAEGTASATAVLSAKSKELVEIQRQLRAGHLSAEEALVRVHQTMTTAAETSKAMAGAFKLSYESQQVLRSGVINTFQSISAGLPIGQTLLTQTTQTAPAFAEMAKNAGLSTTAMIALGVPMAAAVATIGSVALKLVQASSEMRSFTAALKAGSQQAQVTAADLEGMVTALSHRGVARSDAVSILSTVSSVQQSLSKSQISQIADLAPDMAVKFGDAAEAFKKAVGYLTAGIPGIRQAYEETGALSLAQYEAARAAYEHGNRTQALQIVLDGLKQKFDGLHHEALTPTQAALENIKTAYDDLATTAASHPITIKILTTGGEWLQGFADFLKNPSPEQFAKWQLGSNPMFGGGLIQVPKGPEVTSSPQSHEQNGHGVLPPLAPAGTPVPGVKPSVLSNGMTPKEAGELSDLRHANDLLAQAMKKVGAERQIAVAGAQAYTAAINAGKSPQAAQNAQLEAERMARVQLSAAIADQTAQITIQARESLNMADAYMQSAAAGERAAAMRQAQLDSLQSWIDVETRYRQILNERAATQAATSAQALQTYQQEVAGREAVANATMQGVEAGYAAEMAEKVRIGTLTETIKLENASGETAEKLRKIIEEKTAAILDDERAQKKQQIAQAIQQQKDQLELGQAQLRLMGASAEQRAVEIARLQAIIYLRNQHRDIMDAESQAYIKNAEAIARQSLETDRLQAAYQELERFGDQAFSSVIDAVVKGGDSTKTWANAVKGLATEFQTLALKMAVLNPIKNAVFGTNLPTAADFFGGGSIGLSRSSGTAAAGGTGGMGMLGTLSNIGSLGSLLGGGGGIGQSIISGASEAVFDLTGSAGLSQGIGLGLDASPWGIIGSLGANLLGLGGKGGIGGMVGGTLGSVAGGALGGTMLGAELGMAAGPIGAVAGAFLGTVLGGMFGPGKSVGPNSAVAIGSGVGNSFGVRNALADNGGSTDAVRQVGASVASTINAALTAAGRPIRRSVSSPRSSISRRAISGSSTAAITTGPSSAILPLPQRRWCPRCCRAS</sequence>
<gene>
    <name evidence="2" type="ORF">DEW08_01460</name>
</gene>
<dbReference type="EMBL" id="CP029352">
    <property type="protein sequence ID" value="AWK85024.1"/>
    <property type="molecule type" value="Genomic_DNA"/>
</dbReference>
<feature type="region of interest" description="Disordered" evidence="1">
    <location>
        <begin position="1073"/>
        <end position="1096"/>
    </location>
</feature>
<accession>A0A2S2CKJ9</accession>
<feature type="compositionally biased region" description="Low complexity" evidence="1">
    <location>
        <begin position="1075"/>
        <end position="1096"/>
    </location>
</feature>
<evidence type="ECO:0000313" key="3">
    <source>
        <dbReference type="Proteomes" id="UP000245629"/>
    </source>
</evidence>
<dbReference type="Proteomes" id="UP000245629">
    <property type="component" value="Chromosome 1"/>
</dbReference>
<evidence type="ECO:0000313" key="2">
    <source>
        <dbReference type="EMBL" id="AWK85024.1"/>
    </source>
</evidence>
<name>A0A2S2CKJ9_9PROT</name>